<reference evidence="5 6" key="1">
    <citation type="submission" date="2016-12" db="EMBL/GenBank/DDBJ databases">
        <title>Genomic comparison of strains in the 'Actinomyces naeslundii' group.</title>
        <authorList>
            <person name="Mughal S.R."/>
            <person name="Do T."/>
            <person name="Gilbert S.C."/>
            <person name="Witherden E.A."/>
            <person name="Didelot X."/>
            <person name="Beighton D."/>
        </authorList>
    </citation>
    <scope>NUCLEOTIDE SEQUENCE [LARGE SCALE GENOMIC DNA]</scope>
    <source>
        <strain evidence="3 6">R21091</strain>
        <strain evidence="4 7">S24V</strain>
        <strain evidence="2 5">S64C</strain>
    </source>
</reference>
<dbReference type="Pfam" id="PF06013">
    <property type="entry name" value="WXG100"/>
    <property type="match status" value="1"/>
</dbReference>
<proteinExistence type="inferred from homology"/>
<dbReference type="EMBL" id="MSGO01000036">
    <property type="protein sequence ID" value="OLL14420.1"/>
    <property type="molecule type" value="Genomic_DNA"/>
</dbReference>
<evidence type="ECO:0000313" key="4">
    <source>
        <dbReference type="EMBL" id="OLO51625.1"/>
    </source>
</evidence>
<dbReference type="InterPro" id="IPR010310">
    <property type="entry name" value="T7SS_ESAT-6-like"/>
</dbReference>
<dbReference type="AlphaFoldDB" id="A0A1Q8VU54"/>
<dbReference type="Proteomes" id="UP000186471">
    <property type="component" value="Unassembled WGS sequence"/>
</dbReference>
<dbReference type="SUPFAM" id="SSF140453">
    <property type="entry name" value="EsxAB dimer-like"/>
    <property type="match status" value="1"/>
</dbReference>
<sequence length="96" mass="10280">MSDNMLVNYGSLDTLAAAMSQGSAQSQADLDAMDAELRPTQSGWSGEAQQQYTISMNECRAAIADQQQLIQQLGTHVNTSSENYNSTDQQAAGTFA</sequence>
<evidence type="ECO:0000313" key="5">
    <source>
        <dbReference type="Proteomes" id="UP000185736"/>
    </source>
</evidence>
<dbReference type="EMBL" id="MSKK01000030">
    <property type="protein sequence ID" value="OLO46233.1"/>
    <property type="molecule type" value="Genomic_DNA"/>
</dbReference>
<evidence type="ECO:0000313" key="2">
    <source>
        <dbReference type="EMBL" id="OLL14420.1"/>
    </source>
</evidence>
<dbReference type="EMBL" id="MSKI01000088">
    <property type="protein sequence ID" value="OLO51625.1"/>
    <property type="molecule type" value="Genomic_DNA"/>
</dbReference>
<name>A0A1Q8VU54_9ACTO</name>
<dbReference type="Proteomes" id="UP000185736">
    <property type="component" value="Unassembled WGS sequence"/>
</dbReference>
<comment type="caution">
    <text evidence="4">The sequence shown here is derived from an EMBL/GenBank/DDBJ whole genome shotgun (WGS) entry which is preliminary data.</text>
</comment>
<dbReference type="InterPro" id="IPR036689">
    <property type="entry name" value="ESAT-6-like_sf"/>
</dbReference>
<dbReference type="Proteomes" id="UP000186855">
    <property type="component" value="Unassembled WGS sequence"/>
</dbReference>
<protein>
    <recommendedName>
        <fullName evidence="1">ESAT-6-like protein</fullName>
    </recommendedName>
</protein>
<dbReference type="NCBIfam" id="TIGR03930">
    <property type="entry name" value="WXG100_ESAT6"/>
    <property type="match status" value="1"/>
</dbReference>
<evidence type="ECO:0000256" key="1">
    <source>
        <dbReference type="RuleBase" id="RU362001"/>
    </source>
</evidence>
<evidence type="ECO:0000313" key="3">
    <source>
        <dbReference type="EMBL" id="OLO46233.1"/>
    </source>
</evidence>
<organism evidence="4 7">
    <name type="scientific">Actinomyces oris</name>
    <dbReference type="NCBI Taxonomy" id="544580"/>
    <lineage>
        <taxon>Bacteria</taxon>
        <taxon>Bacillati</taxon>
        <taxon>Actinomycetota</taxon>
        <taxon>Actinomycetes</taxon>
        <taxon>Actinomycetales</taxon>
        <taxon>Actinomycetaceae</taxon>
        <taxon>Actinomyces</taxon>
    </lineage>
</organism>
<accession>A0A1Q8VU54</accession>
<dbReference type="OrthoDB" id="4278078at2"/>
<dbReference type="RefSeq" id="WP_075249451.1">
    <property type="nucleotide sequence ID" value="NZ_MSGO01000036.1"/>
</dbReference>
<gene>
    <name evidence="4" type="ORF">BKH30_08180</name>
    <name evidence="3" type="ORF">BKH31_07550</name>
    <name evidence="2" type="ORF">BKH32_08020</name>
</gene>
<evidence type="ECO:0000313" key="7">
    <source>
        <dbReference type="Proteomes" id="UP000186855"/>
    </source>
</evidence>
<comment type="similarity">
    <text evidence="1">Belongs to the WXG100 family.</text>
</comment>
<dbReference type="Gene3D" id="1.10.287.1060">
    <property type="entry name" value="ESAT-6-like"/>
    <property type="match status" value="1"/>
</dbReference>
<evidence type="ECO:0000313" key="6">
    <source>
        <dbReference type="Proteomes" id="UP000186471"/>
    </source>
</evidence>